<keyword evidence="2" id="KW-0949">S-adenosyl-L-methionine</keyword>
<comment type="cofactor">
    <cofactor evidence="1">
        <name>[4Fe-4S] cluster</name>
        <dbReference type="ChEBI" id="CHEBI:49883"/>
    </cofactor>
</comment>
<dbReference type="GO" id="GO:0046872">
    <property type="term" value="F:metal ion binding"/>
    <property type="evidence" value="ECO:0007669"/>
    <property type="project" value="UniProtKB-KW"/>
</dbReference>
<dbReference type="Gene3D" id="3.80.30.20">
    <property type="entry name" value="tm_1862 like domain"/>
    <property type="match status" value="1"/>
</dbReference>
<feature type="domain" description="B12-binding" evidence="6">
    <location>
        <begin position="1"/>
        <end position="140"/>
    </location>
</feature>
<dbReference type="InterPro" id="IPR006158">
    <property type="entry name" value="Cobalamin-bd"/>
</dbReference>
<sequence>MKITLIFPPSIYQTKQTMPPLGIAYLAAVLREHGFGDVSLIDAVINKYTNREIIEILQKQSPQIIGLSFGTQNRLLAFALAREIKKTMPDIPIIAGGPHPTLTADDLLNNIPEIDMVVRGEGEYTFLELVRALKNKQGLANIQGLSFRDKNGQIRHNQPRVPITDLDKLPLPARNLLPIDRYQQKIPLSDKICTSVLTSRGCPYNCVYCSTSQQWGHKIRHRSPENVVTEIQHLMRTYDLDGVGFFDDVFTMDKQRVIKICRLLLAKKIKIAWWCEARANTVDRELIGWMKKAGCVHIAMAIESGSDQILKNIKKAITINQGIEAAKIIKQAGIKLKVFFMHGLPGETYADIKKTVFLSRYLKNKIGVDETTQGLTIIYPGTQMEALAKQQGTLSRNFSWSRPFAEKRNYPPLTTCRHMPIFEQPNLSYEKLFSLVRKAKMAYYWWHPLVLLRNLFLYHRTIKKWLTTKVK</sequence>
<dbReference type="SFLD" id="SFLDG01082">
    <property type="entry name" value="B12-binding_domain_containing"/>
    <property type="match status" value="1"/>
</dbReference>
<comment type="caution">
    <text evidence="8">The sequence shown here is derived from an EMBL/GenBank/DDBJ whole genome shotgun (WGS) entry which is preliminary data.</text>
</comment>
<evidence type="ECO:0000256" key="2">
    <source>
        <dbReference type="ARBA" id="ARBA00022691"/>
    </source>
</evidence>
<dbReference type="Gene3D" id="3.40.50.280">
    <property type="entry name" value="Cobalamin-binding domain"/>
    <property type="match status" value="1"/>
</dbReference>
<keyword evidence="3" id="KW-0479">Metal-binding</keyword>
<dbReference type="Pfam" id="PF04055">
    <property type="entry name" value="Radical_SAM"/>
    <property type="match status" value="1"/>
</dbReference>
<evidence type="ECO:0000256" key="4">
    <source>
        <dbReference type="ARBA" id="ARBA00023004"/>
    </source>
</evidence>
<evidence type="ECO:0000259" key="7">
    <source>
        <dbReference type="PROSITE" id="PS51918"/>
    </source>
</evidence>
<keyword evidence="5" id="KW-0411">Iron-sulfur</keyword>
<dbReference type="InterPro" id="IPR007197">
    <property type="entry name" value="rSAM"/>
</dbReference>
<evidence type="ECO:0000313" key="8">
    <source>
        <dbReference type="EMBL" id="PJE59822.1"/>
    </source>
</evidence>
<proteinExistence type="predicted"/>
<evidence type="ECO:0000256" key="5">
    <source>
        <dbReference type="ARBA" id="ARBA00023014"/>
    </source>
</evidence>
<keyword evidence="4" id="KW-0408">Iron</keyword>
<dbReference type="PANTHER" id="PTHR43409">
    <property type="entry name" value="ANAEROBIC MAGNESIUM-PROTOPORPHYRIN IX MONOMETHYL ESTER CYCLASE-RELATED"/>
    <property type="match status" value="1"/>
</dbReference>
<gene>
    <name evidence="8" type="ORF">COU85_01620</name>
</gene>
<dbReference type="SFLD" id="SFLDG01123">
    <property type="entry name" value="methyltransferase_(Class_B)"/>
    <property type="match status" value="1"/>
</dbReference>
<dbReference type="PANTHER" id="PTHR43409:SF16">
    <property type="entry name" value="SLR0320 PROTEIN"/>
    <property type="match status" value="1"/>
</dbReference>
<dbReference type="CDD" id="cd02068">
    <property type="entry name" value="radical_SAM_B12_BD"/>
    <property type="match status" value="1"/>
</dbReference>
<dbReference type="AlphaFoldDB" id="A0A2M8KIT0"/>
<dbReference type="GO" id="GO:0031419">
    <property type="term" value="F:cobalamin binding"/>
    <property type="evidence" value="ECO:0007669"/>
    <property type="project" value="InterPro"/>
</dbReference>
<dbReference type="SFLD" id="SFLDS00029">
    <property type="entry name" value="Radical_SAM"/>
    <property type="match status" value="1"/>
</dbReference>
<dbReference type="InterPro" id="IPR023404">
    <property type="entry name" value="rSAM_horseshoe"/>
</dbReference>
<protein>
    <submittedName>
        <fullName evidence="8">Uncharacterized protein</fullName>
    </submittedName>
</protein>
<evidence type="ECO:0000256" key="1">
    <source>
        <dbReference type="ARBA" id="ARBA00001966"/>
    </source>
</evidence>
<dbReference type="SMART" id="SM00729">
    <property type="entry name" value="Elp3"/>
    <property type="match status" value="1"/>
</dbReference>
<dbReference type="PROSITE" id="PS51332">
    <property type="entry name" value="B12_BINDING"/>
    <property type="match status" value="1"/>
</dbReference>
<evidence type="ECO:0000256" key="3">
    <source>
        <dbReference type="ARBA" id="ARBA00022723"/>
    </source>
</evidence>
<dbReference type="CDD" id="cd01335">
    <property type="entry name" value="Radical_SAM"/>
    <property type="match status" value="1"/>
</dbReference>
<feature type="domain" description="Radical SAM core" evidence="7">
    <location>
        <begin position="188"/>
        <end position="413"/>
    </location>
</feature>
<dbReference type="Pfam" id="PF02310">
    <property type="entry name" value="B12-binding"/>
    <property type="match status" value="1"/>
</dbReference>
<dbReference type="InterPro" id="IPR051198">
    <property type="entry name" value="BchE-like"/>
</dbReference>
<dbReference type="InterPro" id="IPR036724">
    <property type="entry name" value="Cobalamin-bd_sf"/>
</dbReference>
<dbReference type="SUPFAM" id="SSF102114">
    <property type="entry name" value="Radical SAM enzymes"/>
    <property type="match status" value="1"/>
</dbReference>
<evidence type="ECO:0000259" key="6">
    <source>
        <dbReference type="PROSITE" id="PS51332"/>
    </source>
</evidence>
<dbReference type="GO" id="GO:0003824">
    <property type="term" value="F:catalytic activity"/>
    <property type="evidence" value="ECO:0007669"/>
    <property type="project" value="InterPro"/>
</dbReference>
<dbReference type="InterPro" id="IPR006638">
    <property type="entry name" value="Elp3/MiaA/NifB-like_rSAM"/>
</dbReference>
<dbReference type="GO" id="GO:0005829">
    <property type="term" value="C:cytosol"/>
    <property type="evidence" value="ECO:0007669"/>
    <property type="project" value="TreeGrafter"/>
</dbReference>
<evidence type="ECO:0000313" key="9">
    <source>
        <dbReference type="Proteomes" id="UP000231086"/>
    </source>
</evidence>
<dbReference type="PROSITE" id="PS51918">
    <property type="entry name" value="RADICAL_SAM"/>
    <property type="match status" value="1"/>
</dbReference>
<name>A0A2M8KIT0_9BACT</name>
<dbReference type="GO" id="GO:0051539">
    <property type="term" value="F:4 iron, 4 sulfur cluster binding"/>
    <property type="evidence" value="ECO:0007669"/>
    <property type="project" value="UniProtKB-KW"/>
</dbReference>
<accession>A0A2M8KIT0</accession>
<dbReference type="SUPFAM" id="SSF52242">
    <property type="entry name" value="Cobalamin (vitamin B12)-binding domain"/>
    <property type="match status" value="1"/>
</dbReference>
<dbReference type="EMBL" id="PFEA01000029">
    <property type="protein sequence ID" value="PJE59822.1"/>
    <property type="molecule type" value="Genomic_DNA"/>
</dbReference>
<organism evidence="8 9">
    <name type="scientific">Candidatus Portnoybacteria bacterium CG10_big_fil_rev_8_21_14_0_10_44_7</name>
    <dbReference type="NCBI Taxonomy" id="1974816"/>
    <lineage>
        <taxon>Bacteria</taxon>
        <taxon>Candidatus Portnoyibacteriota</taxon>
    </lineage>
</organism>
<reference evidence="9" key="1">
    <citation type="submission" date="2017-09" db="EMBL/GenBank/DDBJ databases">
        <title>Depth-based differentiation of microbial function through sediment-hosted aquifers and enrichment of novel symbionts in the deep terrestrial subsurface.</title>
        <authorList>
            <person name="Probst A.J."/>
            <person name="Ladd B."/>
            <person name="Jarett J.K."/>
            <person name="Geller-Mcgrath D.E."/>
            <person name="Sieber C.M.K."/>
            <person name="Emerson J.B."/>
            <person name="Anantharaman K."/>
            <person name="Thomas B.C."/>
            <person name="Malmstrom R."/>
            <person name="Stieglmeier M."/>
            <person name="Klingl A."/>
            <person name="Woyke T."/>
            <person name="Ryan C.M."/>
            <person name="Banfield J.F."/>
        </authorList>
    </citation>
    <scope>NUCLEOTIDE SEQUENCE [LARGE SCALE GENOMIC DNA]</scope>
</reference>
<dbReference type="InterPro" id="IPR034466">
    <property type="entry name" value="Methyltransferase_Class_B"/>
</dbReference>
<dbReference type="InterPro" id="IPR058240">
    <property type="entry name" value="rSAM_sf"/>
</dbReference>
<dbReference type="Proteomes" id="UP000231086">
    <property type="component" value="Unassembled WGS sequence"/>
</dbReference>